<dbReference type="EMBL" id="SNYV01000011">
    <property type="protein sequence ID" value="TDQ79515.1"/>
    <property type="molecule type" value="Genomic_DNA"/>
</dbReference>
<dbReference type="OrthoDB" id="7058586at2"/>
<reference evidence="1 2" key="1">
    <citation type="submission" date="2019-03" db="EMBL/GenBank/DDBJ databases">
        <title>Genomic Encyclopedia of Archaeal and Bacterial Type Strains, Phase II (KMG-II): from individual species to whole genera.</title>
        <authorList>
            <person name="Goeker M."/>
        </authorList>
    </citation>
    <scope>NUCLEOTIDE SEQUENCE [LARGE SCALE GENOMIC DNA]</scope>
    <source>
        <strain evidence="1 2">DSM 28353</strain>
    </source>
</reference>
<sequence>MQKTSLPESSLLQDDNTFEFIDAYRATIDDPKNEINITKICKLFFTIGPKWIERLFAFRNRTMKVFGLKVPEGNLDKASVVEEMKCEPGERMGLFQIFERNGAEIILGEDDKHLDFRVSLLIENSTFGEGRKELTISTMVKFNNGFGRLYFAPVKPFHSLVVPSMLKGVVKKVNPS</sequence>
<evidence type="ECO:0000313" key="1">
    <source>
        <dbReference type="EMBL" id="TDQ79515.1"/>
    </source>
</evidence>
<keyword evidence="2" id="KW-1185">Reference proteome</keyword>
<accession>A0A4R6WME6</accession>
<proteinExistence type="predicted"/>
<dbReference type="RefSeq" id="WP_133583304.1">
    <property type="nucleotide sequence ID" value="NZ_SNYV01000011.1"/>
</dbReference>
<dbReference type="InterPro" id="IPR021295">
    <property type="entry name" value="DUF2867"/>
</dbReference>
<name>A0A4R6WME6_9SPHI</name>
<evidence type="ECO:0000313" key="2">
    <source>
        <dbReference type="Proteomes" id="UP000295292"/>
    </source>
</evidence>
<dbReference type="Pfam" id="PF11066">
    <property type="entry name" value="DUF2867"/>
    <property type="match status" value="1"/>
</dbReference>
<dbReference type="Proteomes" id="UP000295292">
    <property type="component" value="Unassembled WGS sequence"/>
</dbReference>
<gene>
    <name evidence="1" type="ORF">CLV99_0957</name>
</gene>
<protein>
    <submittedName>
        <fullName evidence="1">Uncharacterized protein DUF2867</fullName>
    </submittedName>
</protein>
<comment type="caution">
    <text evidence="1">The sequence shown here is derived from an EMBL/GenBank/DDBJ whole genome shotgun (WGS) entry which is preliminary data.</text>
</comment>
<dbReference type="AlphaFoldDB" id="A0A4R6WME6"/>
<organism evidence="1 2">
    <name type="scientific">Sphingobacterium yanglingense</name>
    <dbReference type="NCBI Taxonomy" id="1437280"/>
    <lineage>
        <taxon>Bacteria</taxon>
        <taxon>Pseudomonadati</taxon>
        <taxon>Bacteroidota</taxon>
        <taxon>Sphingobacteriia</taxon>
        <taxon>Sphingobacteriales</taxon>
        <taxon>Sphingobacteriaceae</taxon>
        <taxon>Sphingobacterium</taxon>
    </lineage>
</organism>